<feature type="compositionally biased region" description="Polar residues" evidence="1">
    <location>
        <begin position="10"/>
        <end position="22"/>
    </location>
</feature>
<dbReference type="PANTHER" id="PTHR38696">
    <property type="entry name" value="MEDIATOR OF RNA POLYMERASE II TRANSCRIPTION SUBUNIT 13"/>
    <property type="match status" value="1"/>
</dbReference>
<sequence length="265" mass="29973">MEKLLPQPPTRNTSNALSTYTSSQPTSQFRTKFASMSMHMRDRLRFLAFPPSVLSAITSTIPRYWPQGIQDTRPYAGSYEIKLRGRPWSGKGDDAVHARRLMTQLLNTLHTHGWIMTLSTDISRKITDKDTLLFRHQVPAPSPCDWMTVAFSRRDKLRFIDAPAAIHSTFIALLGSDIIQSYGPHGLPGVFDFKLRGVPWRATGEDTMVARALLLKLLEGLEGDGWTVYASIDQKATVRDDISETDTWHCCRLKGWVRGSPVYHN</sequence>
<dbReference type="EMBL" id="KV744834">
    <property type="protein sequence ID" value="OCK84613.1"/>
    <property type="molecule type" value="Genomic_DNA"/>
</dbReference>
<evidence type="ECO:0000256" key="1">
    <source>
        <dbReference type="SAM" id="MobiDB-lite"/>
    </source>
</evidence>
<evidence type="ECO:0000313" key="3">
    <source>
        <dbReference type="Proteomes" id="UP000250266"/>
    </source>
</evidence>
<evidence type="ECO:0000313" key="2">
    <source>
        <dbReference type="EMBL" id="OCK84613.1"/>
    </source>
</evidence>
<proteinExistence type="predicted"/>
<accession>A0A8E2EJC0</accession>
<protein>
    <submittedName>
        <fullName evidence="2">Uncharacterized protein</fullName>
    </submittedName>
</protein>
<gene>
    <name evidence="2" type="ORF">K432DRAFT_320090</name>
</gene>
<name>A0A8E2EJC0_9PEZI</name>
<organism evidence="2 3">
    <name type="scientific">Lepidopterella palustris CBS 459.81</name>
    <dbReference type="NCBI Taxonomy" id="1314670"/>
    <lineage>
        <taxon>Eukaryota</taxon>
        <taxon>Fungi</taxon>
        <taxon>Dikarya</taxon>
        <taxon>Ascomycota</taxon>
        <taxon>Pezizomycotina</taxon>
        <taxon>Dothideomycetes</taxon>
        <taxon>Pleosporomycetidae</taxon>
        <taxon>Mytilinidiales</taxon>
        <taxon>Argynnaceae</taxon>
        <taxon>Lepidopterella</taxon>
    </lineage>
</organism>
<dbReference type="Proteomes" id="UP000250266">
    <property type="component" value="Unassembled WGS sequence"/>
</dbReference>
<keyword evidence="3" id="KW-1185">Reference proteome</keyword>
<reference evidence="2 3" key="1">
    <citation type="journal article" date="2016" name="Nat. Commun.">
        <title>Ectomycorrhizal ecology is imprinted in the genome of the dominant symbiotic fungus Cenococcum geophilum.</title>
        <authorList>
            <consortium name="DOE Joint Genome Institute"/>
            <person name="Peter M."/>
            <person name="Kohler A."/>
            <person name="Ohm R.A."/>
            <person name="Kuo A."/>
            <person name="Krutzmann J."/>
            <person name="Morin E."/>
            <person name="Arend M."/>
            <person name="Barry K.W."/>
            <person name="Binder M."/>
            <person name="Choi C."/>
            <person name="Clum A."/>
            <person name="Copeland A."/>
            <person name="Grisel N."/>
            <person name="Haridas S."/>
            <person name="Kipfer T."/>
            <person name="LaButti K."/>
            <person name="Lindquist E."/>
            <person name="Lipzen A."/>
            <person name="Maire R."/>
            <person name="Meier B."/>
            <person name="Mihaltcheva S."/>
            <person name="Molinier V."/>
            <person name="Murat C."/>
            <person name="Poggeler S."/>
            <person name="Quandt C.A."/>
            <person name="Sperisen C."/>
            <person name="Tritt A."/>
            <person name="Tisserant E."/>
            <person name="Crous P.W."/>
            <person name="Henrissat B."/>
            <person name="Nehls U."/>
            <person name="Egli S."/>
            <person name="Spatafora J.W."/>
            <person name="Grigoriev I.V."/>
            <person name="Martin F.M."/>
        </authorList>
    </citation>
    <scope>NUCLEOTIDE SEQUENCE [LARGE SCALE GENOMIC DNA]</scope>
    <source>
        <strain evidence="2 3">CBS 459.81</strain>
    </source>
</reference>
<feature type="region of interest" description="Disordered" evidence="1">
    <location>
        <begin position="1"/>
        <end position="22"/>
    </location>
</feature>
<dbReference type="PANTHER" id="PTHR38696:SF1">
    <property type="entry name" value="MEDIATOR OF RNA POLYMERASE II TRANSCRIPTION SUBUNIT 13"/>
    <property type="match status" value="1"/>
</dbReference>
<dbReference type="OrthoDB" id="58379at2759"/>
<dbReference type="AlphaFoldDB" id="A0A8E2EJC0"/>